<dbReference type="Gene3D" id="3.30.70.20">
    <property type="match status" value="1"/>
</dbReference>
<dbReference type="GO" id="GO:0051536">
    <property type="term" value="F:iron-sulfur cluster binding"/>
    <property type="evidence" value="ECO:0007669"/>
    <property type="project" value="UniProtKB-KW"/>
</dbReference>
<dbReference type="RefSeq" id="WP_178367062.1">
    <property type="nucleotide sequence ID" value="NZ_JACADJ010000040.1"/>
</dbReference>
<dbReference type="Pfam" id="PF00037">
    <property type="entry name" value="Fer4"/>
    <property type="match status" value="1"/>
</dbReference>
<dbReference type="PROSITE" id="PS00198">
    <property type="entry name" value="4FE4S_FER_1"/>
    <property type="match status" value="1"/>
</dbReference>
<dbReference type="Pfam" id="PF01656">
    <property type="entry name" value="CbiA"/>
    <property type="match status" value="1"/>
</dbReference>
<comment type="caution">
    <text evidence="5">The sequence shown here is derived from an EMBL/GenBank/DDBJ whole genome shotgun (WGS) entry which is preliminary data.</text>
</comment>
<dbReference type="SUPFAM" id="SSF52540">
    <property type="entry name" value="P-loop containing nucleoside triphosphate hydrolases"/>
    <property type="match status" value="1"/>
</dbReference>
<evidence type="ECO:0000256" key="1">
    <source>
        <dbReference type="ARBA" id="ARBA00022723"/>
    </source>
</evidence>
<dbReference type="InterPro" id="IPR027417">
    <property type="entry name" value="P-loop_NTPase"/>
</dbReference>
<proteinExistence type="predicted"/>
<evidence type="ECO:0000256" key="2">
    <source>
        <dbReference type="ARBA" id="ARBA00023004"/>
    </source>
</evidence>
<dbReference type="InterPro" id="IPR017900">
    <property type="entry name" value="4Fe4S_Fe_S_CS"/>
</dbReference>
<evidence type="ECO:0000313" key="5">
    <source>
        <dbReference type="EMBL" id="NWH05605.1"/>
    </source>
</evidence>
<feature type="domain" description="4Fe-4S ferredoxin-type" evidence="4">
    <location>
        <begin position="90"/>
        <end position="119"/>
    </location>
</feature>
<name>A0A850T8S8_9BACT</name>
<sequence>MKELVILSGKGGTGKTSLTAAFASLAENMMLCDADVDAADLHLIMDPDIQETHDFAGGYKAEIIPDACTGCGQCMELCRFDAVKPVEGAGIFCIDDLDCEGCGVCADLCPESAIKFEENVCGQWFASSTRFGEMIHARLGIAEDNSGRLVALVRDEARKRVTADHIDLLLTDGPPGIGCPVIASIGHANAVLIVTEPTVSGIHDMERVAQLAAHFKMPAMVCINKYDLNPDQARAIEVIAKEKEMVFVGKLPFDPAFTKAMVQGKSIMETHADSPAAAQIKEIWNRVMEHPAMKMDRLC</sequence>
<dbReference type="InterPro" id="IPR002586">
    <property type="entry name" value="CobQ/CobB/MinD/ParA_Nub-bd_dom"/>
</dbReference>
<dbReference type="PROSITE" id="PS51379">
    <property type="entry name" value="4FE4S_FER_2"/>
    <property type="match status" value="2"/>
</dbReference>
<dbReference type="CDD" id="cd03110">
    <property type="entry name" value="SIMIBI_bact_arch"/>
    <property type="match status" value="1"/>
</dbReference>
<evidence type="ECO:0000256" key="3">
    <source>
        <dbReference type="ARBA" id="ARBA00023014"/>
    </source>
</evidence>
<dbReference type="Gene3D" id="3.40.50.300">
    <property type="entry name" value="P-loop containing nucleotide triphosphate hydrolases"/>
    <property type="match status" value="1"/>
</dbReference>
<keyword evidence="2" id="KW-0408">Iron</keyword>
<keyword evidence="3" id="KW-0411">Iron-sulfur</keyword>
<evidence type="ECO:0000313" key="6">
    <source>
        <dbReference type="Proteomes" id="UP000553343"/>
    </source>
</evidence>
<dbReference type="SUPFAM" id="SSF54862">
    <property type="entry name" value="4Fe-4S ferredoxins"/>
    <property type="match status" value="1"/>
</dbReference>
<keyword evidence="6" id="KW-1185">Reference proteome</keyword>
<dbReference type="PANTHER" id="PTHR43534:SF1">
    <property type="entry name" value="4FE-4S CLUSTER CONTAINING PARA FAMILY ATPASE PROTEIN"/>
    <property type="match status" value="1"/>
</dbReference>
<dbReference type="AlphaFoldDB" id="A0A850T8S8"/>
<dbReference type="Proteomes" id="UP000553343">
    <property type="component" value="Unassembled WGS sequence"/>
</dbReference>
<keyword evidence="1" id="KW-0479">Metal-binding</keyword>
<accession>A0A850T8S8</accession>
<gene>
    <name evidence="5" type="ORF">HXW94_11520</name>
</gene>
<feature type="domain" description="4Fe-4S ferredoxin-type" evidence="4">
    <location>
        <begin position="59"/>
        <end position="88"/>
    </location>
</feature>
<dbReference type="InterPro" id="IPR017896">
    <property type="entry name" value="4Fe4S_Fe-S-bd"/>
</dbReference>
<dbReference type="EMBL" id="JACADJ010000040">
    <property type="protein sequence ID" value="NWH05605.1"/>
    <property type="molecule type" value="Genomic_DNA"/>
</dbReference>
<dbReference type="GO" id="GO:0046872">
    <property type="term" value="F:metal ion binding"/>
    <property type="evidence" value="ECO:0007669"/>
    <property type="project" value="UniProtKB-KW"/>
</dbReference>
<dbReference type="PANTHER" id="PTHR43534">
    <property type="entry name" value="MIND SUPERFAMILY P-LOOP ATPASE CONTAINING AN INSERTED FERREDOXIN DOMAIN"/>
    <property type="match status" value="1"/>
</dbReference>
<organism evidence="5 6">
    <name type="scientific">Desulfobacter latus</name>
    <dbReference type="NCBI Taxonomy" id="2292"/>
    <lineage>
        <taxon>Bacteria</taxon>
        <taxon>Pseudomonadati</taxon>
        <taxon>Thermodesulfobacteriota</taxon>
        <taxon>Desulfobacteria</taxon>
        <taxon>Desulfobacterales</taxon>
        <taxon>Desulfobacteraceae</taxon>
        <taxon>Desulfobacter</taxon>
    </lineage>
</organism>
<protein>
    <submittedName>
        <fullName evidence="5">P-loop NTPase</fullName>
    </submittedName>
</protein>
<evidence type="ECO:0000259" key="4">
    <source>
        <dbReference type="PROSITE" id="PS51379"/>
    </source>
</evidence>
<reference evidence="5 6" key="1">
    <citation type="submission" date="2020-06" db="EMBL/GenBank/DDBJ databases">
        <title>High-quality draft genome of sulfate reducer Desulfobacter latus type strain AcrS2 isolated from marine sediment.</title>
        <authorList>
            <person name="Hoppe M."/>
            <person name="Larsen C.K."/>
            <person name="Marshall I.P.G."/>
            <person name="Schramm A."/>
            <person name="Marietou A.G."/>
        </authorList>
    </citation>
    <scope>NUCLEOTIDE SEQUENCE [LARGE SCALE GENOMIC DNA]</scope>
    <source>
        <strain evidence="5 6">AcRS2</strain>
    </source>
</reference>